<keyword evidence="7" id="KW-0141">cGMP biosynthesis</keyword>
<dbReference type="SUPFAM" id="SSF55073">
    <property type="entry name" value="Nucleotide cyclase"/>
    <property type="match status" value="1"/>
</dbReference>
<evidence type="ECO:0000256" key="9">
    <source>
        <dbReference type="SAM" id="Coils"/>
    </source>
</evidence>
<proteinExistence type="inferred from homology"/>
<dbReference type="InterPro" id="IPR018297">
    <property type="entry name" value="A/G_cyclase_CS"/>
</dbReference>
<dbReference type="Pfam" id="PF07701">
    <property type="entry name" value="HNOBA"/>
    <property type="match status" value="2"/>
</dbReference>
<evidence type="ECO:0000313" key="13">
    <source>
        <dbReference type="RefSeq" id="XP_006818303.1"/>
    </source>
</evidence>
<keyword evidence="12" id="KW-1185">Reference proteome</keyword>
<reference evidence="13" key="1">
    <citation type="submission" date="2025-08" db="UniProtKB">
        <authorList>
            <consortium name="RefSeq"/>
        </authorList>
    </citation>
    <scope>IDENTIFICATION</scope>
    <source>
        <tissue evidence="13">Testes</tissue>
    </source>
</reference>
<dbReference type="InterPro" id="IPR011645">
    <property type="entry name" value="HNOB_dom_associated"/>
</dbReference>
<feature type="region of interest" description="Disordered" evidence="10">
    <location>
        <begin position="873"/>
        <end position="921"/>
    </location>
</feature>
<dbReference type="RefSeq" id="XP_006818303.1">
    <property type="nucleotide sequence ID" value="XM_006818240.1"/>
</dbReference>
<evidence type="ECO:0000256" key="4">
    <source>
        <dbReference type="ARBA" id="ARBA00022741"/>
    </source>
</evidence>
<name>A0ABM0ME62_SACKO</name>
<gene>
    <name evidence="13" type="primary">LOC100378914</name>
</gene>
<dbReference type="PANTHER" id="PTHR45655:SF10">
    <property type="entry name" value="SOLUBLE GUANYLATE CYCLASE 88E"/>
    <property type="match status" value="1"/>
</dbReference>
<keyword evidence="5" id="KW-0342">GTP-binding</keyword>
<dbReference type="EC" id="4.6.1.2" evidence="2"/>
<evidence type="ECO:0000256" key="5">
    <source>
        <dbReference type="ARBA" id="ARBA00023134"/>
    </source>
</evidence>
<feature type="region of interest" description="Disordered" evidence="10">
    <location>
        <begin position="507"/>
        <end position="536"/>
    </location>
</feature>
<dbReference type="PANTHER" id="PTHR45655">
    <property type="entry name" value="GUANYLATE CYCLASE SOLUBLE SUBUNIT BETA-2"/>
    <property type="match status" value="1"/>
</dbReference>
<feature type="compositionally biased region" description="Polar residues" evidence="10">
    <location>
        <begin position="1109"/>
        <end position="1119"/>
    </location>
</feature>
<feature type="region of interest" description="Disordered" evidence="10">
    <location>
        <begin position="1036"/>
        <end position="1136"/>
    </location>
</feature>
<dbReference type="InterPro" id="IPR038158">
    <property type="entry name" value="H-NOX_domain_sf"/>
</dbReference>
<accession>A0ABM0ME62</accession>
<keyword evidence="3" id="KW-0963">Cytoplasm</keyword>
<feature type="compositionally biased region" description="Basic and acidic residues" evidence="10">
    <location>
        <begin position="1082"/>
        <end position="1108"/>
    </location>
</feature>
<dbReference type="Pfam" id="PF07700">
    <property type="entry name" value="HNOB"/>
    <property type="match status" value="1"/>
</dbReference>
<dbReference type="CDD" id="cd07302">
    <property type="entry name" value="CHD"/>
    <property type="match status" value="1"/>
</dbReference>
<dbReference type="Gene3D" id="6.10.250.780">
    <property type="match status" value="1"/>
</dbReference>
<dbReference type="InterPro" id="IPR029787">
    <property type="entry name" value="Nucleotide_cyclase"/>
</dbReference>
<dbReference type="SMART" id="SM00044">
    <property type="entry name" value="CYCc"/>
    <property type="match status" value="1"/>
</dbReference>
<evidence type="ECO:0000256" key="3">
    <source>
        <dbReference type="ARBA" id="ARBA00022490"/>
    </source>
</evidence>
<evidence type="ECO:0000256" key="8">
    <source>
        <dbReference type="RuleBase" id="RU000405"/>
    </source>
</evidence>
<protein>
    <recommendedName>
        <fullName evidence="2">guanylate cyclase</fullName>
        <ecNumber evidence="2">4.6.1.2</ecNumber>
    </recommendedName>
</protein>
<evidence type="ECO:0000313" key="12">
    <source>
        <dbReference type="Proteomes" id="UP000694865"/>
    </source>
</evidence>
<feature type="compositionally biased region" description="Polar residues" evidence="10">
    <location>
        <begin position="884"/>
        <end position="894"/>
    </location>
</feature>
<feature type="compositionally biased region" description="Basic and acidic residues" evidence="10">
    <location>
        <begin position="909"/>
        <end position="920"/>
    </location>
</feature>
<dbReference type="GeneID" id="100378914"/>
<keyword evidence="6 8" id="KW-0456">Lyase</keyword>
<evidence type="ECO:0000256" key="10">
    <source>
        <dbReference type="SAM" id="MobiDB-lite"/>
    </source>
</evidence>
<feature type="region of interest" description="Disordered" evidence="10">
    <location>
        <begin position="954"/>
        <end position="988"/>
    </location>
</feature>
<dbReference type="PROSITE" id="PS50125">
    <property type="entry name" value="GUANYLATE_CYCLASE_2"/>
    <property type="match status" value="1"/>
</dbReference>
<dbReference type="InterPro" id="IPR024096">
    <property type="entry name" value="NO_sig/Golgi_transp_ligand-bd"/>
</dbReference>
<feature type="coiled-coil region" evidence="9">
    <location>
        <begin position="631"/>
        <end position="658"/>
    </location>
</feature>
<feature type="domain" description="Guanylate cyclase" evidence="11">
    <location>
        <begin position="695"/>
        <end position="823"/>
    </location>
</feature>
<dbReference type="Gene3D" id="3.30.450.260">
    <property type="entry name" value="Haem NO binding associated domain"/>
    <property type="match status" value="2"/>
</dbReference>
<feature type="compositionally biased region" description="Polar residues" evidence="10">
    <location>
        <begin position="1047"/>
        <end position="1057"/>
    </location>
</feature>
<dbReference type="PROSITE" id="PS00452">
    <property type="entry name" value="GUANYLATE_CYCLASE_1"/>
    <property type="match status" value="1"/>
</dbReference>
<evidence type="ECO:0000259" key="11">
    <source>
        <dbReference type="PROSITE" id="PS50125"/>
    </source>
</evidence>
<dbReference type="SUPFAM" id="SSF111126">
    <property type="entry name" value="Ligand-binding domain in the NO signalling and Golgi transport"/>
    <property type="match status" value="1"/>
</dbReference>
<keyword evidence="9" id="KW-0175">Coiled coil</keyword>
<keyword evidence="4" id="KW-0547">Nucleotide-binding</keyword>
<evidence type="ECO:0000256" key="1">
    <source>
        <dbReference type="ARBA" id="ARBA00004496"/>
    </source>
</evidence>
<dbReference type="InterPro" id="IPR042463">
    <property type="entry name" value="HNOB_dom_associated_sf"/>
</dbReference>
<dbReference type="InterPro" id="IPR001054">
    <property type="entry name" value="A/G_cyclase"/>
</dbReference>
<evidence type="ECO:0000256" key="2">
    <source>
        <dbReference type="ARBA" id="ARBA00012202"/>
    </source>
</evidence>
<feature type="compositionally biased region" description="Polar residues" evidence="10">
    <location>
        <begin position="507"/>
        <end position="519"/>
    </location>
</feature>
<sequence>MYGLIIESICEYLRDRYGEEKWMMIRERAGLQKFTFATHQIYSEKFIPRITNAANGVCCVEKKDLMLSFGVSFVGFVGKYGYDRVLRVLGRHMRDFLNGLDNLHEYLRFSYPMIKPPSFFVTEETANGLTLIYRSKRKGFLHYSIGQLKQVGRKFYNLDIQVEVVSEDVKSDNTFGAVFRLYFDNKEFKSDLGSTLRTRENWHIKSDDFFELFPFCVVFDQDLIIRHAGPKLSTVLPGIVDYKMDDIFSLTRPLVSFTWDDHGDTASSMATLRPARRHCVQYGDTASSMATQRPAWRHCVQYGDGASSMTTLRPVWRNCVQYGETASSMTTLRPVWRHCVQYGETASSMATLCPVWRHFCPVLRRYVQYGDTASSMAKLSPVWRHCVQYGETASSMATQRPAWRHCVQCGDTASSMATQRPAWRPCVQYDDTASSMAILRPAWRHCVQQGDTASSMATLRPAWQHSVQHGDTASSMATLRPFIVHTNNVFELASKQRVQSDSKMYRYTSASHQGRTGSTPRKEGARSSSLTTRDTRPNYDVNSELLAFEAIAEKTITKPDTDSDMDETNMRPRRLFLRGQMKYMTHWNCMIYLATPLMPNLDAMFRTTIFVNDLAMHDSSRDLVLAGTQQSVELKLALDQEQRKSAKLEESMKKLDIEMKRTDSLLYQMIPRQVAERLRRGEPALSTCEVFKDVTILFSDVVGFTHICSMITPMAVVSMLNAMYSKFDKLTEQHQVYKVETIGDAYMVVSGAPTKTKYHAEHIADMSLGMVQCMQELRDPSSSDTMKVRIGIHSGMVVAGVVGLKMPRYCLFGDTVNCASRMETSGDTMKIHMSQTTKDYLAHAPYITTLRGSLEIKGKGEMKTYWLLGKRRKSGSVGNKDATTDTPEQTTRNAASVMELGASEDDEEVNRSRRNSEEYQHGFPMSAVPKQIDSDSQCMDGVFSDRIKTILDGKDFRERSSSANSHTLPKTALGNKNNPHRRSSASSFLSAEYTPVNFTDVEGADDKGLTMTELEQEAELERERLKEFERHNINMDYKRSVHPIASMGTSSGQQTKNRQSDDMSDTEQEDVQLNNVPDGDDADSRTSLEQRSVEERETKQYNRSDSQYRIKSPPLQSNRIVDDSQEDAERNGNIRNSQNIIELQNSKRLLNDYKAESECNEKDRINKTNIPKSATCIIL</sequence>
<evidence type="ECO:0000256" key="6">
    <source>
        <dbReference type="ARBA" id="ARBA00023239"/>
    </source>
</evidence>
<dbReference type="Gene3D" id="3.90.1520.10">
    <property type="entry name" value="H-NOX domain"/>
    <property type="match status" value="1"/>
</dbReference>
<evidence type="ECO:0000256" key="7">
    <source>
        <dbReference type="ARBA" id="ARBA00023293"/>
    </source>
</evidence>
<dbReference type="Gene3D" id="3.30.70.1230">
    <property type="entry name" value="Nucleotide cyclase"/>
    <property type="match status" value="1"/>
</dbReference>
<organism evidence="12 13">
    <name type="scientific">Saccoglossus kowalevskii</name>
    <name type="common">Acorn worm</name>
    <dbReference type="NCBI Taxonomy" id="10224"/>
    <lineage>
        <taxon>Eukaryota</taxon>
        <taxon>Metazoa</taxon>
        <taxon>Hemichordata</taxon>
        <taxon>Enteropneusta</taxon>
        <taxon>Harrimaniidae</taxon>
        <taxon>Saccoglossus</taxon>
    </lineage>
</organism>
<dbReference type="Proteomes" id="UP000694865">
    <property type="component" value="Unplaced"/>
</dbReference>
<comment type="similarity">
    <text evidence="8">Belongs to the adenylyl cyclase class-4/guanylyl cyclase family.</text>
</comment>
<dbReference type="InterPro" id="IPR011644">
    <property type="entry name" value="Heme_NO-bd"/>
</dbReference>
<dbReference type="Pfam" id="PF00211">
    <property type="entry name" value="Guanylate_cyc"/>
    <property type="match status" value="1"/>
</dbReference>
<comment type="subcellular location">
    <subcellularLocation>
        <location evidence="1">Cytoplasm</location>
    </subcellularLocation>
</comment>